<evidence type="ECO:0000313" key="4">
    <source>
        <dbReference type="Proteomes" id="UP000193108"/>
    </source>
</evidence>
<dbReference type="Gene3D" id="1.10.260.40">
    <property type="entry name" value="lambda repressor-like DNA-binding domains"/>
    <property type="match status" value="1"/>
</dbReference>
<dbReference type="EMBL" id="LQPI01000064">
    <property type="protein sequence ID" value="ORW17437.1"/>
    <property type="molecule type" value="Genomic_DNA"/>
</dbReference>
<name>A0A1X1Z272_MYCNO</name>
<dbReference type="Gene3D" id="2.60.120.10">
    <property type="entry name" value="Jelly Rolls"/>
    <property type="match status" value="1"/>
</dbReference>
<dbReference type="GO" id="GO:0003700">
    <property type="term" value="F:DNA-binding transcription factor activity"/>
    <property type="evidence" value="ECO:0007669"/>
    <property type="project" value="TreeGrafter"/>
</dbReference>
<dbReference type="InterPro" id="IPR014710">
    <property type="entry name" value="RmlC-like_jellyroll"/>
</dbReference>
<dbReference type="CDD" id="cd02209">
    <property type="entry name" value="cupin_XRE_C"/>
    <property type="match status" value="1"/>
</dbReference>
<dbReference type="PANTHER" id="PTHR46797:SF1">
    <property type="entry name" value="METHYLPHOSPHONATE SYNTHASE"/>
    <property type="match status" value="1"/>
</dbReference>
<dbReference type="InterPro" id="IPR001387">
    <property type="entry name" value="Cro/C1-type_HTH"/>
</dbReference>
<keyword evidence="1 3" id="KW-0238">DNA-binding</keyword>
<protein>
    <submittedName>
        <fullName evidence="3">DNA-binding protein</fullName>
    </submittedName>
</protein>
<sequence length="179" mass="19180">MTALLRAVRKQRGLTLEGLAERTGLTKSYLSKIERSRSTPSIAVAIKVAQALDVDVAQLFSERGDEDKIAVDRAADRGEDPQRYQAMAAKMLGKTMSPFVVRPTPTASRNGEAHPAHHGQEFLFVHTGTVELQYGDASVTLNTGDSAYFDASISHRLRSVGSSPAEVVVVAADEVGGAQ</sequence>
<dbReference type="Proteomes" id="UP000193108">
    <property type="component" value="Unassembled WGS sequence"/>
</dbReference>
<dbReference type="SMART" id="SM00530">
    <property type="entry name" value="HTH_XRE"/>
    <property type="match status" value="1"/>
</dbReference>
<dbReference type="InterPro" id="IPR011051">
    <property type="entry name" value="RmlC_Cupin_sf"/>
</dbReference>
<dbReference type="RefSeq" id="WP_085139536.1">
    <property type="nucleotide sequence ID" value="NZ_LQPI01000064.1"/>
</dbReference>
<keyword evidence="4" id="KW-1185">Reference proteome</keyword>
<accession>A0A1X1Z272</accession>
<evidence type="ECO:0000313" key="3">
    <source>
        <dbReference type="EMBL" id="ORW17437.1"/>
    </source>
</evidence>
<gene>
    <name evidence="3" type="ORF">AWC18_17275</name>
</gene>
<dbReference type="GO" id="GO:0005829">
    <property type="term" value="C:cytosol"/>
    <property type="evidence" value="ECO:0007669"/>
    <property type="project" value="TreeGrafter"/>
</dbReference>
<dbReference type="PROSITE" id="PS50943">
    <property type="entry name" value="HTH_CROC1"/>
    <property type="match status" value="1"/>
</dbReference>
<reference evidence="3 4" key="1">
    <citation type="submission" date="2016-01" db="EMBL/GenBank/DDBJ databases">
        <title>The new phylogeny of the genus Mycobacterium.</title>
        <authorList>
            <person name="Tarcisio F."/>
            <person name="Conor M."/>
            <person name="Antonella G."/>
            <person name="Elisabetta G."/>
            <person name="Giulia F.S."/>
            <person name="Sara T."/>
            <person name="Anna F."/>
            <person name="Clotilde B."/>
            <person name="Roberto B."/>
            <person name="Veronica D.S."/>
            <person name="Fabio R."/>
            <person name="Monica P."/>
            <person name="Olivier J."/>
            <person name="Enrico T."/>
            <person name="Nicola S."/>
        </authorList>
    </citation>
    <scope>NUCLEOTIDE SEQUENCE [LARGE SCALE GENOMIC DNA]</scope>
    <source>
        <strain evidence="3 4">DSM 44164</strain>
    </source>
</reference>
<organism evidence="3 4">
    <name type="scientific">Mycolicibacter nonchromogenicus</name>
    <name type="common">Mycobacterium nonchromogenicum</name>
    <dbReference type="NCBI Taxonomy" id="1782"/>
    <lineage>
        <taxon>Bacteria</taxon>
        <taxon>Bacillati</taxon>
        <taxon>Actinomycetota</taxon>
        <taxon>Actinomycetes</taxon>
        <taxon>Mycobacteriales</taxon>
        <taxon>Mycobacteriaceae</taxon>
        <taxon>Mycolicibacter</taxon>
    </lineage>
</organism>
<dbReference type="SUPFAM" id="SSF47413">
    <property type="entry name" value="lambda repressor-like DNA-binding domains"/>
    <property type="match status" value="1"/>
</dbReference>
<dbReference type="PANTHER" id="PTHR46797">
    <property type="entry name" value="HTH-TYPE TRANSCRIPTIONAL REGULATOR"/>
    <property type="match status" value="1"/>
</dbReference>
<evidence type="ECO:0000256" key="1">
    <source>
        <dbReference type="ARBA" id="ARBA00023125"/>
    </source>
</evidence>
<dbReference type="STRING" id="1782.AWC18_17275"/>
<dbReference type="Pfam" id="PF01381">
    <property type="entry name" value="HTH_3"/>
    <property type="match status" value="1"/>
</dbReference>
<dbReference type="InterPro" id="IPR050807">
    <property type="entry name" value="TransReg_Diox_bact_type"/>
</dbReference>
<dbReference type="GO" id="GO:0003677">
    <property type="term" value="F:DNA binding"/>
    <property type="evidence" value="ECO:0007669"/>
    <property type="project" value="UniProtKB-KW"/>
</dbReference>
<dbReference type="AlphaFoldDB" id="A0A1X1Z272"/>
<proteinExistence type="predicted"/>
<dbReference type="InterPro" id="IPR013096">
    <property type="entry name" value="Cupin_2"/>
</dbReference>
<dbReference type="CDD" id="cd00093">
    <property type="entry name" value="HTH_XRE"/>
    <property type="match status" value="1"/>
</dbReference>
<dbReference type="SUPFAM" id="SSF51182">
    <property type="entry name" value="RmlC-like cupins"/>
    <property type="match status" value="1"/>
</dbReference>
<dbReference type="Pfam" id="PF07883">
    <property type="entry name" value="Cupin_2"/>
    <property type="match status" value="1"/>
</dbReference>
<comment type="caution">
    <text evidence="3">The sequence shown here is derived from an EMBL/GenBank/DDBJ whole genome shotgun (WGS) entry which is preliminary data.</text>
</comment>
<dbReference type="InterPro" id="IPR010982">
    <property type="entry name" value="Lambda_DNA-bd_dom_sf"/>
</dbReference>
<feature type="domain" description="HTH cro/C1-type" evidence="2">
    <location>
        <begin position="5"/>
        <end position="59"/>
    </location>
</feature>
<evidence type="ECO:0000259" key="2">
    <source>
        <dbReference type="PROSITE" id="PS50943"/>
    </source>
</evidence>